<keyword evidence="6" id="KW-1185">Reference proteome</keyword>
<dbReference type="GO" id="GO:0030246">
    <property type="term" value="F:carbohydrate binding"/>
    <property type="evidence" value="ECO:0007669"/>
    <property type="project" value="UniProtKB-KW"/>
</dbReference>
<dbReference type="Pfam" id="PF01419">
    <property type="entry name" value="Jacalin"/>
    <property type="match status" value="4"/>
</dbReference>
<evidence type="ECO:0000256" key="3">
    <source>
        <dbReference type="SAM" id="MobiDB-lite"/>
    </source>
</evidence>
<proteinExistence type="inferred from homology"/>
<sequence>MFNSFRGTDVMGYYDKKKMKSSNKSSNDKSPICVGPWPSRSSTTRQEGDPWDDGFHTTVKQLVIVHGAGIDSIKFEYHDDSSGGTSVWSQKHGGSGGFKTDKIKLDYPGEYLKSISGYYGSINDWSPVFIRSLTLESNRKKYGPFGNQQGTQFSFPATSTASKIVGFHGHSSWYLTAIGVYLKPVVEDQQSQHTRPSKALMSSQQTSQNFVSDFGTHDHPKGYSVVQGCSGSVQDNFSSSTASAPTSDGKSKVMMPTYVQKRSSSFEGVVSHGPWGGNGGTIFDDEVYTGVRQVNLTRSTALVSIEILYDRNGQPIWGSKNGGAGGRKLEKYGPFGNEQGTAFSSYVQDGMIIGFHGRGGWFIDSIGVHVLKGKVSTTRRSLNVLFNANTPASIPNDEVIIIKEPVPHGPGPWGGDGGKPWDDGAYTGIKQIHLTKKEAIFSIQIQYEREGRTVWSARHGGSGRGASTTKIKFQYPDEWLTCVTGYYGGIVGDETVEVIKSLTFYTSKGKYGPYGEETGTYFSSSVSEGKVVGFHGRSSSYLDAIGVHMQNWLGNNKKSSKSIFSKIFK</sequence>
<dbReference type="Proteomes" id="UP001177140">
    <property type="component" value="Unassembled WGS sequence"/>
</dbReference>
<feature type="region of interest" description="Disordered" evidence="3">
    <location>
        <begin position="19"/>
        <end position="52"/>
    </location>
</feature>
<comment type="similarity">
    <text evidence="1">Belongs to the jacalin lectin family.</text>
</comment>
<evidence type="ECO:0000256" key="1">
    <source>
        <dbReference type="ARBA" id="ARBA00006568"/>
    </source>
</evidence>
<name>A0AA42AX43_PAPNU</name>
<feature type="domain" description="Jacalin-type lectin" evidence="4">
    <location>
        <begin position="31"/>
        <end position="184"/>
    </location>
</feature>
<evidence type="ECO:0000259" key="4">
    <source>
        <dbReference type="PROSITE" id="PS51752"/>
    </source>
</evidence>
<protein>
    <recommendedName>
        <fullName evidence="4">Jacalin-type lectin domain-containing protein</fullName>
    </recommendedName>
</protein>
<dbReference type="PANTHER" id="PTHR47293:SF68">
    <property type="entry name" value="JACALIN-RELATED LECTIN 3"/>
    <property type="match status" value="1"/>
</dbReference>
<dbReference type="InterPro" id="IPR033734">
    <property type="entry name" value="Jacalin-like_lectin_dom_plant"/>
</dbReference>
<keyword evidence="2" id="KW-0430">Lectin</keyword>
<feature type="domain" description="Jacalin-type lectin" evidence="4">
    <location>
        <begin position="407"/>
        <end position="551"/>
    </location>
</feature>
<reference evidence="5" key="1">
    <citation type="submission" date="2022-03" db="EMBL/GenBank/DDBJ databases">
        <title>A functionally conserved STORR gene fusion in Papaver species that diverged 16.8 million years ago.</title>
        <authorList>
            <person name="Catania T."/>
        </authorList>
    </citation>
    <scope>NUCLEOTIDE SEQUENCE</scope>
    <source>
        <strain evidence="5">S-191538</strain>
    </source>
</reference>
<comment type="caution">
    <text evidence="5">The sequence shown here is derived from an EMBL/GenBank/DDBJ whole genome shotgun (WGS) entry which is preliminary data.</text>
</comment>
<accession>A0AA42AX43</accession>
<evidence type="ECO:0000313" key="6">
    <source>
        <dbReference type="Proteomes" id="UP001177140"/>
    </source>
</evidence>
<dbReference type="EMBL" id="JAJJMA010245152">
    <property type="protein sequence ID" value="MCL7043304.1"/>
    <property type="molecule type" value="Genomic_DNA"/>
</dbReference>
<dbReference type="SUPFAM" id="SSF51101">
    <property type="entry name" value="Mannose-binding lectins"/>
    <property type="match status" value="3"/>
</dbReference>
<dbReference type="AlphaFoldDB" id="A0AA42AX43"/>
<feature type="domain" description="Jacalin-type lectin" evidence="4">
    <location>
        <begin position="269"/>
        <end position="372"/>
    </location>
</feature>
<dbReference type="PANTHER" id="PTHR47293">
    <property type="entry name" value="JACALIN-RELATED LECTIN 3"/>
    <property type="match status" value="1"/>
</dbReference>
<dbReference type="InterPro" id="IPR036404">
    <property type="entry name" value="Jacalin-like_lectin_dom_sf"/>
</dbReference>
<dbReference type="Gene3D" id="2.100.10.30">
    <property type="entry name" value="Jacalin-like lectin domain"/>
    <property type="match status" value="4"/>
</dbReference>
<dbReference type="SMART" id="SM00915">
    <property type="entry name" value="Jacalin"/>
    <property type="match status" value="3"/>
</dbReference>
<dbReference type="InterPro" id="IPR001229">
    <property type="entry name" value="Jacalin-like_lectin_dom"/>
</dbReference>
<dbReference type="PROSITE" id="PS51752">
    <property type="entry name" value="JACALIN_LECTIN"/>
    <property type="match status" value="3"/>
</dbReference>
<dbReference type="CDD" id="cd09612">
    <property type="entry name" value="Jacalin"/>
    <property type="match status" value="2"/>
</dbReference>
<organism evidence="5 6">
    <name type="scientific">Papaver nudicaule</name>
    <name type="common">Iceland poppy</name>
    <dbReference type="NCBI Taxonomy" id="74823"/>
    <lineage>
        <taxon>Eukaryota</taxon>
        <taxon>Viridiplantae</taxon>
        <taxon>Streptophyta</taxon>
        <taxon>Embryophyta</taxon>
        <taxon>Tracheophyta</taxon>
        <taxon>Spermatophyta</taxon>
        <taxon>Magnoliopsida</taxon>
        <taxon>Ranunculales</taxon>
        <taxon>Papaveraceae</taxon>
        <taxon>Papaveroideae</taxon>
        <taxon>Papaver</taxon>
    </lineage>
</organism>
<gene>
    <name evidence="5" type="ORF">MKW94_025715</name>
</gene>
<evidence type="ECO:0000313" key="5">
    <source>
        <dbReference type="EMBL" id="MCL7043304.1"/>
    </source>
</evidence>
<evidence type="ECO:0000256" key="2">
    <source>
        <dbReference type="ARBA" id="ARBA00022734"/>
    </source>
</evidence>
<dbReference type="FunFam" id="2.100.10.30:FF:000001">
    <property type="entry name" value="Jacalin-related lectin 33"/>
    <property type="match status" value="2"/>
</dbReference>